<protein>
    <submittedName>
        <fullName evidence="2">Di-trans,poly-cis-decaprenylcistransferase</fullName>
    </submittedName>
</protein>
<dbReference type="PANTHER" id="PTHR33886:SF8">
    <property type="entry name" value="UNSATURATED RHAMNOGALACTURONAN HYDROLASE (EUROFUNG)"/>
    <property type="match status" value="1"/>
</dbReference>
<accession>A0ABN7JZB4</accession>
<dbReference type="Proteomes" id="UP000606921">
    <property type="component" value="Unassembled WGS sequence"/>
</dbReference>
<keyword evidence="1" id="KW-0378">Hydrolase</keyword>
<dbReference type="InterPro" id="IPR052043">
    <property type="entry name" value="PolySaccharide_Degr_Enz"/>
</dbReference>
<organism evidence="2 3">
    <name type="scientific">Pseudorhizobium endolithicum</name>
    <dbReference type="NCBI Taxonomy" id="1191678"/>
    <lineage>
        <taxon>Bacteria</taxon>
        <taxon>Pseudomonadati</taxon>
        <taxon>Pseudomonadota</taxon>
        <taxon>Alphaproteobacteria</taxon>
        <taxon>Hyphomicrobiales</taxon>
        <taxon>Rhizobiaceae</taxon>
        <taxon>Rhizobium/Agrobacterium group</taxon>
        <taxon>Pseudorhizobium</taxon>
    </lineage>
</organism>
<gene>
    <name evidence="2" type="ORF">REJC140_02291</name>
</gene>
<dbReference type="Pfam" id="PF07470">
    <property type="entry name" value="Glyco_hydro_88"/>
    <property type="match status" value="1"/>
</dbReference>
<evidence type="ECO:0000256" key="1">
    <source>
        <dbReference type="ARBA" id="ARBA00022801"/>
    </source>
</evidence>
<dbReference type="Gene3D" id="1.50.10.10">
    <property type="match status" value="1"/>
</dbReference>
<evidence type="ECO:0000313" key="3">
    <source>
        <dbReference type="Proteomes" id="UP000606921"/>
    </source>
</evidence>
<dbReference type="InterPro" id="IPR012341">
    <property type="entry name" value="6hp_glycosidase-like_sf"/>
</dbReference>
<dbReference type="RefSeq" id="WP_142594226.1">
    <property type="nucleotide sequence ID" value="NZ_CABFWF030000018.1"/>
</dbReference>
<evidence type="ECO:0000313" key="2">
    <source>
        <dbReference type="EMBL" id="CAD7055158.1"/>
    </source>
</evidence>
<dbReference type="InterPro" id="IPR010905">
    <property type="entry name" value="Glyco_hydro_88"/>
</dbReference>
<dbReference type="SUPFAM" id="SSF48208">
    <property type="entry name" value="Six-hairpin glycosidases"/>
    <property type="match status" value="1"/>
</dbReference>
<name>A0ABN7JZB4_9HYPH</name>
<comment type="caution">
    <text evidence="2">The sequence shown here is derived from an EMBL/GenBank/DDBJ whole genome shotgun (WGS) entry which is preliminary data.</text>
</comment>
<dbReference type="EMBL" id="CABFWF030000018">
    <property type="protein sequence ID" value="CAD7055158.1"/>
    <property type="molecule type" value="Genomic_DNA"/>
</dbReference>
<reference evidence="2 3" key="1">
    <citation type="submission" date="2020-11" db="EMBL/GenBank/DDBJ databases">
        <authorList>
            <person name="Lassalle F."/>
        </authorList>
    </citation>
    <scope>NUCLEOTIDE SEQUENCE [LARGE SCALE GENOMIC DNA]</scope>
    <source>
        <strain evidence="2 3">JC140</strain>
    </source>
</reference>
<dbReference type="PANTHER" id="PTHR33886">
    <property type="entry name" value="UNSATURATED RHAMNOGALACTURONAN HYDROLASE (EUROFUNG)"/>
    <property type="match status" value="1"/>
</dbReference>
<sequence length="368" mass="41025">MSPIEYFDDFCRRYRPYKNGAWCYEDGCIYRGLQLLHEATGEDRWLAHLKRLCSVQVGPGGHLAGYDLEDFNIDNILAGRVLLPLARLTGEERYRLAALELVGQLERHPRIPAGNYWHKKRYPHQVWLDGLYMGLPFQVEHALATGAREPVDDAIRQFTTALDFTANGAGLHVHGYDDSRKQRWADPKTGRSPAVWARAMGWLAMALVDLLALLPEDESAHPLRERTRAILRAVRDQQSKSGLWLQVMDAETLPGNYEESSASAMFSYAFMRSARLGLFDQAESAAMLKVGLRALDILTETRLVRRQGGTRLEGICLVAGLGALSGPYRDGSPAYYLTEPVVADDAKGVGPLMMAVAEAVVARVPEEI</sequence>
<keyword evidence="3" id="KW-1185">Reference proteome</keyword>
<dbReference type="InterPro" id="IPR008928">
    <property type="entry name" value="6-hairpin_glycosidase_sf"/>
</dbReference>
<proteinExistence type="predicted"/>